<dbReference type="SMART" id="SM00304">
    <property type="entry name" value="HAMP"/>
    <property type="match status" value="1"/>
</dbReference>
<evidence type="ECO:0000256" key="9">
    <source>
        <dbReference type="ARBA" id="ARBA00022989"/>
    </source>
</evidence>
<dbReference type="eggNOG" id="COG4191">
    <property type="taxonomic scope" value="Bacteria"/>
</dbReference>
<keyword evidence="10 12" id="KW-0472">Membrane</keyword>
<dbReference type="Pfam" id="PF02518">
    <property type="entry name" value="HATPase_c"/>
    <property type="match status" value="1"/>
</dbReference>
<evidence type="ECO:0000256" key="4">
    <source>
        <dbReference type="ARBA" id="ARBA00022475"/>
    </source>
</evidence>
<dbReference type="CDD" id="cd06225">
    <property type="entry name" value="HAMP"/>
    <property type="match status" value="1"/>
</dbReference>
<dbReference type="PRINTS" id="PR00344">
    <property type="entry name" value="BCTRLSENSOR"/>
</dbReference>
<evidence type="ECO:0000256" key="12">
    <source>
        <dbReference type="SAM" id="Phobius"/>
    </source>
</evidence>
<keyword evidence="11" id="KW-0175">Coiled coil</keyword>
<comment type="catalytic activity">
    <reaction evidence="1">
        <text>ATP + protein L-histidine = ADP + protein N-phospho-L-histidine.</text>
        <dbReference type="EC" id="2.7.13.3"/>
    </reaction>
</comment>
<dbReference type="Pfam" id="PF17202">
    <property type="entry name" value="sCache_3_3"/>
    <property type="match status" value="1"/>
</dbReference>
<comment type="subcellular location">
    <subcellularLocation>
        <location evidence="2">Cell membrane</location>
        <topology evidence="2">Multi-pass membrane protein</topology>
    </subcellularLocation>
</comment>
<evidence type="ECO:0000256" key="2">
    <source>
        <dbReference type="ARBA" id="ARBA00004651"/>
    </source>
</evidence>
<dbReference type="Gene3D" id="6.10.340.10">
    <property type="match status" value="1"/>
</dbReference>
<keyword evidence="7 12" id="KW-0812">Transmembrane</keyword>
<evidence type="ECO:0000256" key="1">
    <source>
        <dbReference type="ARBA" id="ARBA00000085"/>
    </source>
</evidence>
<dbReference type="STRING" id="1123367.GCA_000621305_00526"/>
<dbReference type="Gene3D" id="1.10.287.130">
    <property type="match status" value="1"/>
</dbReference>
<dbReference type="Pfam" id="PF00672">
    <property type="entry name" value="HAMP"/>
    <property type="match status" value="1"/>
</dbReference>
<dbReference type="InterPro" id="IPR005467">
    <property type="entry name" value="His_kinase_dom"/>
</dbReference>
<dbReference type="EMBL" id="AMXE01000158">
    <property type="protein sequence ID" value="ENO83523.1"/>
    <property type="molecule type" value="Genomic_DNA"/>
</dbReference>
<feature type="non-terminal residue" evidence="15">
    <location>
        <position position="1"/>
    </location>
</feature>
<keyword evidence="8 15" id="KW-0418">Kinase</keyword>
<dbReference type="SMART" id="SM00387">
    <property type="entry name" value="HATPase_c"/>
    <property type="match status" value="1"/>
</dbReference>
<evidence type="ECO:0000313" key="16">
    <source>
        <dbReference type="Proteomes" id="UP000013232"/>
    </source>
</evidence>
<dbReference type="EC" id="2.7.13.3" evidence="3"/>
<evidence type="ECO:0000256" key="8">
    <source>
        <dbReference type="ARBA" id="ARBA00022777"/>
    </source>
</evidence>
<dbReference type="InterPro" id="IPR003594">
    <property type="entry name" value="HATPase_dom"/>
</dbReference>
<dbReference type="Pfam" id="PF00512">
    <property type="entry name" value="HisKA"/>
    <property type="match status" value="1"/>
</dbReference>
<dbReference type="PROSITE" id="PS50885">
    <property type="entry name" value="HAMP"/>
    <property type="match status" value="1"/>
</dbReference>
<evidence type="ECO:0000313" key="15">
    <source>
        <dbReference type="EMBL" id="ENO83523.1"/>
    </source>
</evidence>
<dbReference type="SUPFAM" id="SSF55874">
    <property type="entry name" value="ATPase domain of HSP90 chaperone/DNA topoisomerase II/histidine kinase"/>
    <property type="match status" value="1"/>
</dbReference>
<dbReference type="SUPFAM" id="SSF158472">
    <property type="entry name" value="HAMP domain-like"/>
    <property type="match status" value="1"/>
</dbReference>
<dbReference type="AlphaFoldDB" id="N6YMZ3"/>
<evidence type="ECO:0000256" key="11">
    <source>
        <dbReference type="SAM" id="Coils"/>
    </source>
</evidence>
<dbReference type="PANTHER" id="PTHR43065:SF22">
    <property type="entry name" value="HISTIDINE KINASE"/>
    <property type="match status" value="1"/>
</dbReference>
<dbReference type="GO" id="GO:0005886">
    <property type="term" value="C:plasma membrane"/>
    <property type="evidence" value="ECO:0007669"/>
    <property type="project" value="UniProtKB-SubCell"/>
</dbReference>
<feature type="transmembrane region" description="Helical" evidence="12">
    <location>
        <begin position="340"/>
        <end position="363"/>
    </location>
</feature>
<keyword evidence="9 12" id="KW-1133">Transmembrane helix</keyword>
<feature type="domain" description="Histidine kinase" evidence="13">
    <location>
        <begin position="467"/>
        <end position="682"/>
    </location>
</feature>
<sequence length="703" mass="76320">GAGAPRPRRWRHPLRPRSVRARLLALVLAPLLLGVPVLLGIVWLWGTQGYNQLLVNKVSADLLTARQYFDRVQDGFSASLEGFAASHQLALALERRDDARTMAALLETTAARHGLDYLILLDRRGRFASGTAALPPSFADRSDWPAVREALSGHGRKALAVFSAAHLEALSPALRERALLALIDTPNAAPDARSHEERGLMVQVAVPVTSANGTLLGVLEGGAMLNRNLAIVDRLNAVVYHDTSLPHDSQGTATLFLGDTRVATNVRLQPDDVRALGTRVSAAVRDKVLIHGENWLGSALVIDTPYVSGYAPLVDGRGERIGMLYVGFLQASLETALHRALGGLFLAFLLVSALGAVGAIQWARSIFRPIKHMAGVMRRIEQGEDSARVGPAAGRDDELGQLARAFDALLDKLDARRSETQRWADELDSMVAARTAELEDANATLRRARQQLVMNEKLTAIGELTAGVAHEINNPVAVIQGNLELLREILGHGAEPVRDEIRAIDEQIRRIQGIVAKLLQFARPGDFAGYTDDEDVNALIRDCLVLTRHNLSRAHIEVHQELLASRSVEINRGELQQVLINLIVNAMQAMPEGGTLRLRTGDTTLEDGAEGVRIQIEDNGHGIASALLDRIFDPFFTTKKQDGTGLGLSISYAIVTRYGGHIGVDSAPGRGARFSVLLRCRPVFSTEPSAPDFARRFFGHQGG</sequence>
<keyword evidence="6" id="KW-0808">Transferase</keyword>
<dbReference type="SMART" id="SM00388">
    <property type="entry name" value="HisKA"/>
    <property type="match status" value="1"/>
</dbReference>
<keyword evidence="4" id="KW-1003">Cell membrane</keyword>
<dbReference type="SUPFAM" id="SSF103190">
    <property type="entry name" value="Sensory domain-like"/>
    <property type="match status" value="1"/>
</dbReference>
<dbReference type="InterPro" id="IPR029151">
    <property type="entry name" value="Sensor-like_sf"/>
</dbReference>
<evidence type="ECO:0000256" key="10">
    <source>
        <dbReference type="ARBA" id="ARBA00023136"/>
    </source>
</evidence>
<proteinExistence type="predicted"/>
<protein>
    <recommendedName>
        <fullName evidence="3">histidine kinase</fullName>
        <ecNumber evidence="3">2.7.13.3</ecNumber>
    </recommendedName>
</protein>
<gene>
    <name evidence="15" type="ORF">C666_18760</name>
</gene>
<evidence type="ECO:0000256" key="5">
    <source>
        <dbReference type="ARBA" id="ARBA00022553"/>
    </source>
</evidence>
<dbReference type="CDD" id="cd00082">
    <property type="entry name" value="HisKA"/>
    <property type="match status" value="1"/>
</dbReference>
<evidence type="ECO:0000259" key="13">
    <source>
        <dbReference type="PROSITE" id="PS50109"/>
    </source>
</evidence>
<evidence type="ECO:0000256" key="6">
    <source>
        <dbReference type="ARBA" id="ARBA00022679"/>
    </source>
</evidence>
<dbReference type="InterPro" id="IPR003661">
    <property type="entry name" value="HisK_dim/P_dom"/>
</dbReference>
<name>N6YMZ3_THAL4</name>
<dbReference type="PROSITE" id="PS50109">
    <property type="entry name" value="HIS_KIN"/>
    <property type="match status" value="1"/>
</dbReference>
<evidence type="ECO:0000259" key="14">
    <source>
        <dbReference type="PROSITE" id="PS50885"/>
    </source>
</evidence>
<keyword evidence="16" id="KW-1185">Reference proteome</keyword>
<comment type="caution">
    <text evidence="15">The sequence shown here is derived from an EMBL/GenBank/DDBJ whole genome shotgun (WGS) entry which is preliminary data.</text>
</comment>
<feature type="coiled-coil region" evidence="11">
    <location>
        <begin position="431"/>
        <end position="458"/>
    </location>
</feature>
<dbReference type="InterPro" id="IPR036890">
    <property type="entry name" value="HATPase_C_sf"/>
</dbReference>
<dbReference type="InterPro" id="IPR033463">
    <property type="entry name" value="sCache_3"/>
</dbReference>
<evidence type="ECO:0000256" key="7">
    <source>
        <dbReference type="ARBA" id="ARBA00022692"/>
    </source>
</evidence>
<organism evidence="15 16">
    <name type="scientific">Thauera linaloolentis (strain DSM 12138 / JCM 21573 / CCUG 41526 / CIP 105981 / IAM 15112 / NBRC 102519 / 47Lol)</name>
    <dbReference type="NCBI Taxonomy" id="1123367"/>
    <lineage>
        <taxon>Bacteria</taxon>
        <taxon>Pseudomonadati</taxon>
        <taxon>Pseudomonadota</taxon>
        <taxon>Betaproteobacteria</taxon>
        <taxon>Rhodocyclales</taxon>
        <taxon>Zoogloeaceae</taxon>
        <taxon>Thauera</taxon>
    </lineage>
</organism>
<reference evidence="15 16" key="1">
    <citation type="submission" date="2012-09" db="EMBL/GenBank/DDBJ databases">
        <title>Draft Genome Sequences of 6 Strains from Genus Thauera.</title>
        <authorList>
            <person name="Liu B."/>
            <person name="Shapleigh J.P."/>
            <person name="Frostegard A.H."/>
        </authorList>
    </citation>
    <scope>NUCLEOTIDE SEQUENCE [LARGE SCALE GENOMIC DNA]</scope>
    <source>
        <strain evidence="16">47Lol / DSM 12138</strain>
    </source>
</reference>
<accession>N6YMZ3</accession>
<dbReference type="InterPro" id="IPR036097">
    <property type="entry name" value="HisK_dim/P_sf"/>
</dbReference>
<dbReference type="SUPFAM" id="SSF47384">
    <property type="entry name" value="Homodimeric domain of signal transducing histidine kinase"/>
    <property type="match status" value="1"/>
</dbReference>
<dbReference type="Proteomes" id="UP000013232">
    <property type="component" value="Unassembled WGS sequence"/>
</dbReference>
<keyword evidence="5" id="KW-0597">Phosphoprotein</keyword>
<feature type="transmembrane region" description="Helical" evidence="12">
    <location>
        <begin position="21"/>
        <end position="46"/>
    </location>
</feature>
<feature type="domain" description="HAMP" evidence="14">
    <location>
        <begin position="364"/>
        <end position="418"/>
    </location>
</feature>
<dbReference type="InterPro" id="IPR003660">
    <property type="entry name" value="HAMP_dom"/>
</dbReference>
<dbReference type="InterPro" id="IPR004358">
    <property type="entry name" value="Sig_transdc_His_kin-like_C"/>
</dbReference>
<evidence type="ECO:0000256" key="3">
    <source>
        <dbReference type="ARBA" id="ARBA00012438"/>
    </source>
</evidence>
<dbReference type="GO" id="GO:0000155">
    <property type="term" value="F:phosphorelay sensor kinase activity"/>
    <property type="evidence" value="ECO:0007669"/>
    <property type="project" value="InterPro"/>
</dbReference>
<dbReference type="Gene3D" id="3.30.565.10">
    <property type="entry name" value="Histidine kinase-like ATPase, C-terminal domain"/>
    <property type="match status" value="1"/>
</dbReference>
<dbReference type="PANTHER" id="PTHR43065">
    <property type="entry name" value="SENSOR HISTIDINE KINASE"/>
    <property type="match status" value="1"/>
</dbReference>